<dbReference type="EMBL" id="PYDT01000002">
    <property type="protein sequence ID" value="THU70650.1"/>
    <property type="molecule type" value="Genomic_DNA"/>
</dbReference>
<accession>A0A4S8K6U1</accession>
<dbReference type="InterPro" id="IPR048970">
    <property type="entry name" value="OB_Ssb-like"/>
</dbReference>
<dbReference type="InterPro" id="IPR012340">
    <property type="entry name" value="NA-bd_OB-fold"/>
</dbReference>
<dbReference type="AlphaFoldDB" id="A0A4S8K6U1"/>
<dbReference type="SUPFAM" id="SSF50249">
    <property type="entry name" value="Nucleic acid-binding proteins"/>
    <property type="match status" value="1"/>
</dbReference>
<keyword evidence="3" id="KW-1185">Reference proteome</keyword>
<name>A0A4S8K6U1_MUSBA</name>
<reference evidence="2 3" key="1">
    <citation type="journal article" date="2019" name="Nat. Plants">
        <title>Genome sequencing of Musa balbisiana reveals subgenome evolution and function divergence in polyploid bananas.</title>
        <authorList>
            <person name="Yao X."/>
        </authorList>
    </citation>
    <scope>NUCLEOTIDE SEQUENCE [LARGE SCALE GENOMIC DNA]</scope>
    <source>
        <strain evidence="3">cv. DH-PKW</strain>
        <tissue evidence="2">Leaves</tissue>
    </source>
</reference>
<evidence type="ECO:0000313" key="2">
    <source>
        <dbReference type="EMBL" id="THU70650.1"/>
    </source>
</evidence>
<organism evidence="2 3">
    <name type="scientific">Musa balbisiana</name>
    <name type="common">Banana</name>
    <dbReference type="NCBI Taxonomy" id="52838"/>
    <lineage>
        <taxon>Eukaryota</taxon>
        <taxon>Viridiplantae</taxon>
        <taxon>Streptophyta</taxon>
        <taxon>Embryophyta</taxon>
        <taxon>Tracheophyta</taxon>
        <taxon>Spermatophyta</taxon>
        <taxon>Magnoliopsida</taxon>
        <taxon>Liliopsida</taxon>
        <taxon>Zingiberales</taxon>
        <taxon>Musaceae</taxon>
        <taxon>Musa</taxon>
    </lineage>
</organism>
<dbReference type="Gene3D" id="2.40.50.140">
    <property type="entry name" value="Nucleic acid-binding proteins"/>
    <property type="match status" value="1"/>
</dbReference>
<evidence type="ECO:0000259" key="1">
    <source>
        <dbReference type="Pfam" id="PF21473"/>
    </source>
</evidence>
<comment type="caution">
    <text evidence="2">The sequence shown here is derived from an EMBL/GenBank/DDBJ whole genome shotgun (WGS) entry which is preliminary data.</text>
</comment>
<dbReference type="Pfam" id="PF21473">
    <property type="entry name" value="OB_Ssb-like"/>
    <property type="match status" value="1"/>
</dbReference>
<dbReference type="Proteomes" id="UP000317650">
    <property type="component" value="Chromosome 8"/>
</dbReference>
<dbReference type="PANTHER" id="PTHR31472">
    <property type="entry name" value="OS05G0244600 PROTEIN"/>
    <property type="match status" value="1"/>
</dbReference>
<gene>
    <name evidence="2" type="ORF">C4D60_Mb08t27210</name>
</gene>
<sequence length="72" mass="7873">MLTTKAVSSKIGLHKEHPSRHQVLCMLLAEILVGDETGVIVFTARNDQDTAVILENAKINMAEGSMRLAINK</sequence>
<dbReference type="PANTHER" id="PTHR31472:SF5">
    <property type="entry name" value="OS05G0244600 PROTEIN"/>
    <property type="match status" value="1"/>
</dbReference>
<dbReference type="STRING" id="52838.A0A4S8K6U1"/>
<proteinExistence type="predicted"/>
<feature type="domain" description="Single-stranded DNA binding protein Ssb-like OB fold" evidence="1">
    <location>
        <begin position="2"/>
        <end position="72"/>
    </location>
</feature>
<protein>
    <recommendedName>
        <fullName evidence="1">Single-stranded DNA binding protein Ssb-like OB fold domain-containing protein</fullName>
    </recommendedName>
</protein>
<evidence type="ECO:0000313" key="3">
    <source>
        <dbReference type="Proteomes" id="UP000317650"/>
    </source>
</evidence>